<dbReference type="Gramene" id="KRH70616">
    <property type="protein sequence ID" value="KRH70616"/>
    <property type="gene ID" value="GLYMA_02G100400"/>
</dbReference>
<evidence type="ECO:0000313" key="16">
    <source>
        <dbReference type="EMBL" id="KRH70616.1"/>
    </source>
</evidence>
<dbReference type="OrthoDB" id="547665at2759"/>
<keyword evidence="10 13" id="KW-0472">Membrane</keyword>
<reference evidence="16 17" key="1">
    <citation type="journal article" date="2010" name="Nature">
        <title>Genome sequence of the palaeopolyploid soybean.</title>
        <authorList>
            <person name="Schmutz J."/>
            <person name="Cannon S.B."/>
            <person name="Schlueter J."/>
            <person name="Ma J."/>
            <person name="Mitros T."/>
            <person name="Nelson W."/>
            <person name="Hyten D.L."/>
            <person name="Song Q."/>
            <person name="Thelen J.J."/>
            <person name="Cheng J."/>
            <person name="Xu D."/>
            <person name="Hellsten U."/>
            <person name="May G.D."/>
            <person name="Yu Y."/>
            <person name="Sakurai T."/>
            <person name="Umezawa T."/>
            <person name="Bhattacharyya M.K."/>
            <person name="Sandhu D."/>
            <person name="Valliyodan B."/>
            <person name="Lindquist E."/>
            <person name="Peto M."/>
            <person name="Grant D."/>
            <person name="Shu S."/>
            <person name="Goodstein D."/>
            <person name="Barry K."/>
            <person name="Futrell-Griggs M."/>
            <person name="Abernathy B."/>
            <person name="Du J."/>
            <person name="Tian Z."/>
            <person name="Zhu L."/>
            <person name="Gill N."/>
            <person name="Joshi T."/>
            <person name="Libault M."/>
            <person name="Sethuraman A."/>
            <person name="Zhang X.-C."/>
            <person name="Shinozaki K."/>
            <person name="Nguyen H.T."/>
            <person name="Wing R.A."/>
            <person name="Cregan P."/>
            <person name="Specht J."/>
            <person name="Grimwood J."/>
            <person name="Rokhsar D."/>
            <person name="Stacey G."/>
            <person name="Shoemaker R.C."/>
            <person name="Jackson S.A."/>
        </authorList>
    </citation>
    <scope>NUCLEOTIDE SEQUENCE [LARGE SCALE GENOMIC DNA]</scope>
    <source>
        <strain evidence="17">cv. Williams 82</strain>
        <tissue evidence="16">Callus</tissue>
    </source>
</reference>
<evidence type="ECO:0000313" key="18">
    <source>
        <dbReference type="Proteomes" id="UP000008827"/>
    </source>
</evidence>
<evidence type="ECO:0000256" key="11">
    <source>
        <dbReference type="ARBA" id="ARBA00023180"/>
    </source>
</evidence>
<comment type="subcellular location">
    <subcellularLocation>
        <location evidence="1">Membrane</location>
        <topology evidence="1">Single-pass type I membrane protein</topology>
    </subcellularLocation>
</comment>
<dbReference type="Gene3D" id="1.10.510.10">
    <property type="entry name" value="Transferase(Phosphotransferase) domain 1"/>
    <property type="match status" value="1"/>
</dbReference>
<dbReference type="SUPFAM" id="SSF56112">
    <property type="entry name" value="Protein kinase-like (PK-like)"/>
    <property type="match status" value="1"/>
</dbReference>
<feature type="domain" description="Protein kinase" evidence="15">
    <location>
        <begin position="292"/>
        <end position="568"/>
    </location>
</feature>
<dbReference type="KEGG" id="gmx:100811260"/>
<dbReference type="FunFam" id="3.30.200.20:FF:000178">
    <property type="entry name" value="serine/threonine-protein kinase PBS1-like"/>
    <property type="match status" value="1"/>
</dbReference>
<protein>
    <recommendedName>
        <fullName evidence="15">Protein kinase domain-containing protein</fullName>
    </recommendedName>
</protein>
<reference evidence="17" key="2">
    <citation type="submission" date="2018-02" db="UniProtKB">
        <authorList>
            <consortium name="EnsemblPlants"/>
        </authorList>
    </citation>
    <scope>IDENTIFICATION</scope>
    <source>
        <strain evidence="17">Williams 82</strain>
    </source>
</reference>
<evidence type="ECO:0000256" key="1">
    <source>
        <dbReference type="ARBA" id="ARBA00004479"/>
    </source>
</evidence>
<keyword evidence="7" id="KW-0418">Kinase</keyword>
<evidence type="ECO:0000256" key="6">
    <source>
        <dbReference type="ARBA" id="ARBA00022741"/>
    </source>
</evidence>
<evidence type="ECO:0000256" key="4">
    <source>
        <dbReference type="ARBA" id="ARBA00022692"/>
    </source>
</evidence>
<feature type="chain" id="PRO_5014580592" description="Protein kinase domain-containing protein" evidence="14">
    <location>
        <begin position="25"/>
        <end position="603"/>
    </location>
</feature>
<dbReference type="InterPro" id="IPR045874">
    <property type="entry name" value="LRK10/LRL21-25-like"/>
</dbReference>
<feature type="transmembrane region" description="Helical" evidence="13">
    <location>
        <begin position="229"/>
        <end position="257"/>
    </location>
</feature>
<dbReference type="AlphaFoldDB" id="K7K7G4"/>
<dbReference type="GO" id="GO:0030247">
    <property type="term" value="F:polysaccharide binding"/>
    <property type="evidence" value="ECO:0007669"/>
    <property type="project" value="InterPro"/>
</dbReference>
<proteinExistence type="predicted"/>
<feature type="signal peptide" evidence="14">
    <location>
        <begin position="1"/>
        <end position="24"/>
    </location>
</feature>
<evidence type="ECO:0000256" key="5">
    <source>
        <dbReference type="ARBA" id="ARBA00022729"/>
    </source>
</evidence>
<dbReference type="InterPro" id="IPR017441">
    <property type="entry name" value="Protein_kinase_ATP_BS"/>
</dbReference>
<dbReference type="InterPro" id="IPR025287">
    <property type="entry name" value="WAK_GUB"/>
</dbReference>
<dbReference type="GO" id="GO:0004674">
    <property type="term" value="F:protein serine/threonine kinase activity"/>
    <property type="evidence" value="ECO:0007669"/>
    <property type="project" value="UniProtKB-KW"/>
</dbReference>
<evidence type="ECO:0000256" key="14">
    <source>
        <dbReference type="SAM" id="SignalP"/>
    </source>
</evidence>
<evidence type="ECO:0000256" key="12">
    <source>
        <dbReference type="PROSITE-ProRule" id="PRU10141"/>
    </source>
</evidence>
<organism evidence="16">
    <name type="scientific">Glycine max</name>
    <name type="common">Soybean</name>
    <name type="synonym">Glycine hispida</name>
    <dbReference type="NCBI Taxonomy" id="3847"/>
    <lineage>
        <taxon>Eukaryota</taxon>
        <taxon>Viridiplantae</taxon>
        <taxon>Streptophyta</taxon>
        <taxon>Embryophyta</taxon>
        <taxon>Tracheophyta</taxon>
        <taxon>Spermatophyta</taxon>
        <taxon>Magnoliopsida</taxon>
        <taxon>eudicotyledons</taxon>
        <taxon>Gunneridae</taxon>
        <taxon>Pentapetalae</taxon>
        <taxon>rosids</taxon>
        <taxon>fabids</taxon>
        <taxon>Fabales</taxon>
        <taxon>Fabaceae</taxon>
        <taxon>Papilionoideae</taxon>
        <taxon>50 kb inversion clade</taxon>
        <taxon>NPAAA clade</taxon>
        <taxon>indigoferoid/millettioid clade</taxon>
        <taxon>Phaseoleae</taxon>
        <taxon>Glycine</taxon>
        <taxon>Glycine subgen. Soja</taxon>
    </lineage>
</organism>
<accession>K7K7G4</accession>
<dbReference type="OMA" id="PEWIYET"/>
<dbReference type="PaxDb" id="3847-GLYMA02G11160.2"/>
<evidence type="ECO:0000256" key="7">
    <source>
        <dbReference type="ARBA" id="ARBA00022777"/>
    </source>
</evidence>
<dbReference type="Pfam" id="PF00069">
    <property type="entry name" value="Pkinase"/>
    <property type="match status" value="1"/>
</dbReference>
<dbReference type="InterPro" id="IPR011009">
    <property type="entry name" value="Kinase-like_dom_sf"/>
</dbReference>
<dbReference type="RefSeq" id="XP_003520047.1">
    <property type="nucleotide sequence ID" value="XM_003519999.5"/>
</dbReference>
<dbReference type="SMR" id="K7K7G4"/>
<dbReference type="GeneID" id="100811260"/>
<keyword evidence="2" id="KW-0723">Serine/threonine-protein kinase</keyword>
<evidence type="ECO:0000259" key="15">
    <source>
        <dbReference type="PROSITE" id="PS50011"/>
    </source>
</evidence>
<keyword evidence="8 12" id="KW-0067">ATP-binding</keyword>
<dbReference type="PANTHER" id="PTHR27009">
    <property type="entry name" value="RUST RESISTANCE KINASE LR10-RELATED"/>
    <property type="match status" value="1"/>
</dbReference>
<dbReference type="GO" id="GO:0005524">
    <property type="term" value="F:ATP binding"/>
    <property type="evidence" value="ECO:0007669"/>
    <property type="project" value="UniProtKB-UniRule"/>
</dbReference>
<keyword evidence="11" id="KW-0325">Glycoprotein</keyword>
<keyword evidence="9 13" id="KW-1133">Transmembrane helix</keyword>
<evidence type="ECO:0000256" key="2">
    <source>
        <dbReference type="ARBA" id="ARBA00022527"/>
    </source>
</evidence>
<dbReference type="PROSITE" id="PS50011">
    <property type="entry name" value="PROTEIN_KINASE_DOM"/>
    <property type="match status" value="1"/>
</dbReference>
<dbReference type="EnsemblPlants" id="KRH70616">
    <property type="protein sequence ID" value="KRH70616"/>
    <property type="gene ID" value="GLYMA_02G100400"/>
</dbReference>
<dbReference type="FunFam" id="1.10.510.10:FF:000590">
    <property type="entry name" value="PR5-like receptor kinase"/>
    <property type="match status" value="1"/>
</dbReference>
<evidence type="ECO:0000256" key="10">
    <source>
        <dbReference type="ARBA" id="ARBA00023136"/>
    </source>
</evidence>
<evidence type="ECO:0000313" key="17">
    <source>
        <dbReference type="EnsemblPlants" id="KRH70616"/>
    </source>
</evidence>
<dbReference type="eggNOG" id="KOG1187">
    <property type="taxonomic scope" value="Eukaryota"/>
</dbReference>
<keyword evidence="6 12" id="KW-0547">Nucleotide-binding</keyword>
<gene>
    <name evidence="17" type="primary">LOC100811260</name>
    <name evidence="16" type="ORF">GLYMA_02G100400</name>
</gene>
<keyword evidence="4 13" id="KW-0812">Transmembrane</keyword>
<dbReference type="Pfam" id="PF13947">
    <property type="entry name" value="GUB_WAK_bind"/>
    <property type="match status" value="1"/>
</dbReference>
<dbReference type="Proteomes" id="UP000008827">
    <property type="component" value="Chromosome 2"/>
</dbReference>
<dbReference type="GO" id="GO:0016020">
    <property type="term" value="C:membrane"/>
    <property type="evidence" value="ECO:0007669"/>
    <property type="project" value="UniProtKB-SubCell"/>
</dbReference>
<feature type="binding site" evidence="12">
    <location>
        <position position="320"/>
    </location>
    <ligand>
        <name>ATP</name>
        <dbReference type="ChEBI" id="CHEBI:30616"/>
    </ligand>
</feature>
<evidence type="ECO:0000256" key="13">
    <source>
        <dbReference type="SAM" id="Phobius"/>
    </source>
</evidence>
<keyword evidence="3" id="KW-0808">Transferase</keyword>
<evidence type="ECO:0000256" key="9">
    <source>
        <dbReference type="ARBA" id="ARBA00022989"/>
    </source>
</evidence>
<keyword evidence="5 14" id="KW-0732">Signal</keyword>
<dbReference type="Gene3D" id="3.30.200.20">
    <property type="entry name" value="Phosphorylase Kinase, domain 1"/>
    <property type="match status" value="1"/>
</dbReference>
<evidence type="ECO:0000256" key="8">
    <source>
        <dbReference type="ARBA" id="ARBA00022840"/>
    </source>
</evidence>
<dbReference type="InterPro" id="IPR000719">
    <property type="entry name" value="Prot_kinase_dom"/>
</dbReference>
<keyword evidence="18" id="KW-1185">Reference proteome</keyword>
<dbReference type="EMBL" id="CM000835">
    <property type="protein sequence ID" value="KRH70616.1"/>
    <property type="molecule type" value="Genomic_DNA"/>
</dbReference>
<reference evidence="16" key="3">
    <citation type="submission" date="2018-07" db="EMBL/GenBank/DDBJ databases">
        <title>WGS assembly of Glycine max.</title>
        <authorList>
            <person name="Schmutz J."/>
            <person name="Cannon S."/>
            <person name="Schlueter J."/>
            <person name="Ma J."/>
            <person name="Mitros T."/>
            <person name="Nelson W."/>
            <person name="Hyten D."/>
            <person name="Song Q."/>
            <person name="Thelen J."/>
            <person name="Cheng J."/>
            <person name="Xu D."/>
            <person name="Hellsten U."/>
            <person name="May G."/>
            <person name="Yu Y."/>
            <person name="Sakurai T."/>
            <person name="Umezawa T."/>
            <person name="Bhattacharyya M."/>
            <person name="Sandhu D."/>
            <person name="Valliyodan B."/>
            <person name="Lindquist E."/>
            <person name="Peto M."/>
            <person name="Grant D."/>
            <person name="Shu S."/>
            <person name="Goodstein D."/>
            <person name="Barry K."/>
            <person name="Futrell-Griggs M."/>
            <person name="Abernathy B."/>
            <person name="Du J."/>
            <person name="Tian Z."/>
            <person name="Zhu L."/>
            <person name="Gill N."/>
            <person name="Joshi T."/>
            <person name="Libault M."/>
            <person name="Sethuraman A."/>
            <person name="Zhang X."/>
            <person name="Shinozaki K."/>
            <person name="Nguyen H."/>
            <person name="Wing R."/>
            <person name="Cregan P."/>
            <person name="Specht J."/>
            <person name="Grimwood J."/>
            <person name="Rokhsar D."/>
            <person name="Stacey G."/>
            <person name="Shoemaker R."/>
            <person name="Jackson S."/>
        </authorList>
    </citation>
    <scope>NUCLEOTIDE SEQUENCE</scope>
    <source>
        <tissue evidence="16">Callus</tissue>
    </source>
</reference>
<evidence type="ECO:0000256" key="3">
    <source>
        <dbReference type="ARBA" id="ARBA00022679"/>
    </source>
</evidence>
<sequence length="603" mass="67856">MLNFQNLSLLLLALVFLPLKLVISGNQCTDKCGGVSIQFPFYLRNSKLNHTAEYPPGFDLLCTENKKTLILELPNVPTKLAVRKIDYKSQQIQIYDPANCLPSQLLQLSSASISPFQFPSYDYAFKTRRNFSFFRCDSMSSSCPILLLSSYLDVIRFPEILSCTKVKDVLSANWMDQYSLYDPTVTIEWSKPDCKHCETQNQKCKWKNSTKVETECFVCSTNTTPTSTIVLIAAGGIVGLMLLVLTVTCIVCVYHYYEKKGEDQARIEKFLEDYRAMKPTRFTYADIKRITNGFSESLGEGAHGVVFKGMLSREILVAVKILNDTVGDGKDFINEVGTIGKIHHVNVVRLLGFCADGFHRALVYDFFPNGSLQRFLAPPDKKDAFLGWEKLQQIALGVARGIEYLHLGCDHRILHFDINPHNVLLDDNLVPKITDFGLSKLCPKNQSTVSMTAARGTLGYIAPEVFSRNFGNVSYKSDIYSYGMLLLEMVGGRKNIDAEESFQVLYPEWIHNLLEGRDVQISVEDEGDVEIAKKLAIVGLWCIQWNPVNRPSMKTVVQMLEGVGDELIAPPTPFDISGSSRTNDDVPTSRQNFKLEVIDEIQE</sequence>
<dbReference type="PROSITE" id="PS00107">
    <property type="entry name" value="PROTEIN_KINASE_ATP"/>
    <property type="match status" value="1"/>
</dbReference>
<name>K7K7G4_SOYBN</name>